<evidence type="ECO:0000313" key="1">
    <source>
        <dbReference type="EMBL" id="GJT90611.1"/>
    </source>
</evidence>
<proteinExistence type="predicted"/>
<dbReference type="PANTHER" id="PTHR11439">
    <property type="entry name" value="GAG-POL-RELATED RETROTRANSPOSON"/>
    <property type="match status" value="1"/>
</dbReference>
<reference evidence="1" key="2">
    <citation type="submission" date="2022-01" db="EMBL/GenBank/DDBJ databases">
        <authorList>
            <person name="Yamashiro T."/>
            <person name="Shiraishi A."/>
            <person name="Satake H."/>
            <person name="Nakayama K."/>
        </authorList>
    </citation>
    <scope>NUCLEOTIDE SEQUENCE</scope>
</reference>
<protein>
    <submittedName>
        <fullName evidence="1">Retrovirus-related pol polyprotein from transposon TNT 1-94</fullName>
    </submittedName>
</protein>
<dbReference type="Proteomes" id="UP001151760">
    <property type="component" value="Unassembled WGS sequence"/>
</dbReference>
<evidence type="ECO:0000313" key="2">
    <source>
        <dbReference type="Proteomes" id="UP001151760"/>
    </source>
</evidence>
<keyword evidence="2" id="KW-1185">Reference proteome</keyword>
<organism evidence="1 2">
    <name type="scientific">Tanacetum coccineum</name>
    <dbReference type="NCBI Taxonomy" id="301880"/>
    <lineage>
        <taxon>Eukaryota</taxon>
        <taxon>Viridiplantae</taxon>
        <taxon>Streptophyta</taxon>
        <taxon>Embryophyta</taxon>
        <taxon>Tracheophyta</taxon>
        <taxon>Spermatophyta</taxon>
        <taxon>Magnoliopsida</taxon>
        <taxon>eudicotyledons</taxon>
        <taxon>Gunneridae</taxon>
        <taxon>Pentapetalae</taxon>
        <taxon>asterids</taxon>
        <taxon>campanulids</taxon>
        <taxon>Asterales</taxon>
        <taxon>Asteraceae</taxon>
        <taxon>Asteroideae</taxon>
        <taxon>Anthemideae</taxon>
        <taxon>Anthemidinae</taxon>
        <taxon>Tanacetum</taxon>
    </lineage>
</organism>
<gene>
    <name evidence="1" type="ORF">Tco_1079456</name>
</gene>
<reference evidence="1" key="1">
    <citation type="journal article" date="2022" name="Int. J. Mol. Sci.">
        <title>Draft Genome of Tanacetum Coccineum: Genomic Comparison of Closely Related Tanacetum-Family Plants.</title>
        <authorList>
            <person name="Yamashiro T."/>
            <person name="Shiraishi A."/>
            <person name="Nakayama K."/>
            <person name="Satake H."/>
        </authorList>
    </citation>
    <scope>NUCLEOTIDE SEQUENCE</scope>
</reference>
<comment type="caution">
    <text evidence="1">The sequence shown here is derived from an EMBL/GenBank/DDBJ whole genome shotgun (WGS) entry which is preliminary data.</text>
</comment>
<name>A0ABQ5HSZ7_9ASTR</name>
<sequence length="349" mass="40326">MWIITRGDESLILWRRIDYLKICLEHKFSSSFFQHFGKLKSQEREIPLQFQVWYIWFTSSLVTSNSQQNGTQVNARPRRKWCEKNYSSVRRYVADPVNAYPKQSTTKLILKGAVIFDVCMGYLVRAYYNISSTKYYKDDSCWSADLKSNTTEDVISIGSFMEVLVLNHYVLVRKLLERTRTPKAVKRIFPYLKGTVNWGLWCPKDSSIALIAYVNADHAGCQDTRRSTYGSMQFLGDRLVAGHQKGRKALQYPVRKLNTSLYSAVVLKSYGRDQNSLTTTLYSTRFQCTVLTKAQLPYAATTSNIPEYLLVDIFIKALCRERIEFLSDKLGMKMMSPDTLKKLADEVDE</sequence>
<accession>A0ABQ5HSZ7</accession>
<dbReference type="EMBL" id="BQNB010019938">
    <property type="protein sequence ID" value="GJT90611.1"/>
    <property type="molecule type" value="Genomic_DNA"/>
</dbReference>
<dbReference type="PANTHER" id="PTHR11439:SF495">
    <property type="entry name" value="REVERSE TRANSCRIPTASE, RNA-DEPENDENT DNA POLYMERASE-RELATED"/>
    <property type="match status" value="1"/>
</dbReference>